<protein>
    <submittedName>
        <fullName evidence="2">Uncharacterized protein</fullName>
    </submittedName>
</protein>
<dbReference type="EMBL" id="AMZH03015555">
    <property type="protein sequence ID" value="RRT45862.1"/>
    <property type="molecule type" value="Genomic_DNA"/>
</dbReference>
<reference evidence="2 3" key="1">
    <citation type="journal article" date="2014" name="Agronomy (Basel)">
        <title>A Draft Genome Sequence for Ensete ventricosum, the Drought-Tolerant Tree Against Hunger.</title>
        <authorList>
            <person name="Harrison J."/>
            <person name="Moore K.A."/>
            <person name="Paszkiewicz K."/>
            <person name="Jones T."/>
            <person name="Grant M."/>
            <person name="Ambacheew D."/>
            <person name="Muzemil S."/>
            <person name="Studholme D.J."/>
        </authorList>
    </citation>
    <scope>NUCLEOTIDE SEQUENCE [LARGE SCALE GENOMIC DNA]</scope>
</reference>
<feature type="compositionally biased region" description="Polar residues" evidence="1">
    <location>
        <begin position="12"/>
        <end position="23"/>
    </location>
</feature>
<feature type="region of interest" description="Disordered" evidence="1">
    <location>
        <begin position="1"/>
        <end position="47"/>
    </location>
</feature>
<name>A0A426Y298_ENSVE</name>
<accession>A0A426Y298</accession>
<proteinExistence type="predicted"/>
<gene>
    <name evidence="2" type="ORF">B296_00054830</name>
</gene>
<evidence type="ECO:0000313" key="2">
    <source>
        <dbReference type="EMBL" id="RRT45862.1"/>
    </source>
</evidence>
<sequence>MVRYLVPGGEKQSPTGNSSLTGDESSERRTTRGIGEGMFSSSSSSSSLFSYFSPNRLPTTNFGGTAHRSADGSVRTALYGALPLSKENLDL</sequence>
<evidence type="ECO:0000256" key="1">
    <source>
        <dbReference type="SAM" id="MobiDB-lite"/>
    </source>
</evidence>
<comment type="caution">
    <text evidence="2">The sequence shown here is derived from an EMBL/GenBank/DDBJ whole genome shotgun (WGS) entry which is preliminary data.</text>
</comment>
<dbReference type="Proteomes" id="UP000287651">
    <property type="component" value="Unassembled WGS sequence"/>
</dbReference>
<organism evidence="2 3">
    <name type="scientific">Ensete ventricosum</name>
    <name type="common">Abyssinian banana</name>
    <name type="synonym">Musa ensete</name>
    <dbReference type="NCBI Taxonomy" id="4639"/>
    <lineage>
        <taxon>Eukaryota</taxon>
        <taxon>Viridiplantae</taxon>
        <taxon>Streptophyta</taxon>
        <taxon>Embryophyta</taxon>
        <taxon>Tracheophyta</taxon>
        <taxon>Spermatophyta</taxon>
        <taxon>Magnoliopsida</taxon>
        <taxon>Liliopsida</taxon>
        <taxon>Zingiberales</taxon>
        <taxon>Musaceae</taxon>
        <taxon>Ensete</taxon>
    </lineage>
</organism>
<dbReference type="AlphaFoldDB" id="A0A426Y298"/>
<evidence type="ECO:0000313" key="3">
    <source>
        <dbReference type="Proteomes" id="UP000287651"/>
    </source>
</evidence>